<evidence type="ECO:0000256" key="1">
    <source>
        <dbReference type="ARBA" id="ARBA00022614"/>
    </source>
</evidence>
<accession>A0A016WH03</accession>
<dbReference type="InterPro" id="IPR001611">
    <property type="entry name" value="Leu-rich_rpt"/>
</dbReference>
<sequence>MSGSWSRKRRNISVTTAANSCFGDAYKNALPLPTFLLQQQLQLARSMEKVLEEAELCGALNLAGRKMKDFPSEMSTKYDLSDLVSLDLSGNRLSDVPTCVCESRSLESLRLRGNVLRSVPLNILFLRSLTVLDLSNNKIVQLPLSLFELPLEIMLLTGNRLSSIPREIRQLSTTLVEFDVSCNFLTSIPADIALLKMLRVLNLRRNLIESFPTELCHLSLHTLDLSYNRIRRLPLHIGRMESLVELHIGSNPLQSPPASLIVKGREHIVKWMDIEASTGVHQDLSEYCDDSRSDFVFQNSARDRHNIGTNLPSNAVMRSQHSLSANIAGSDSGYASTTDDQRLHHEYGTSTYHSKVAACSGGVNKEVCKLSNGTDSAGLPLPRTCLKFTDVSSVAAVPSTKSDRVLINGVHKDEAANAGNDGGVKFVERGWTSLLKAPNSSAVTLQNGNAEDHCKTDLHTGRLDYLDSSNNNSSTAVNACCNSGSSSATVTPKELVTTTGKPISKVGPLVPPRTQPSSTISTQLQEAKALKEEVSTTVPGSVAKKWRSSTSPRLQKPAVSTNLPSTKTSNPPSSGSNQRSRLPSHVGRISNTVAAVPKSTLLDDQQRQKSVPRSTTVKNNKITVVNSNRSGLSSNCREVQNAAAAAEVLRKVFSERLDISLSDNLEGIALQLADGVHLCSLVNALRARTIPTFFTYSTVALTVPKAKRNVDSFVASCRKLGVSENGMPPSRKPLKYLIYYPFSVLTVAKTFILLISALTVSVWQWNNHPLTIGISLFIVPIFNLLGCAAALISMWFMVQKFYWKKV</sequence>
<feature type="compositionally biased region" description="Polar residues" evidence="3">
    <location>
        <begin position="608"/>
        <end position="617"/>
    </location>
</feature>
<evidence type="ECO:0008006" key="7">
    <source>
        <dbReference type="Google" id="ProtNLM"/>
    </source>
</evidence>
<dbReference type="SUPFAM" id="SSF47576">
    <property type="entry name" value="Calponin-homology domain, CH-domain"/>
    <property type="match status" value="1"/>
</dbReference>
<dbReference type="SMART" id="SM00369">
    <property type="entry name" value="LRR_TYP"/>
    <property type="match status" value="5"/>
</dbReference>
<keyword evidence="1" id="KW-0433">Leucine-rich repeat</keyword>
<dbReference type="GO" id="GO:0005737">
    <property type="term" value="C:cytoplasm"/>
    <property type="evidence" value="ECO:0007669"/>
    <property type="project" value="TreeGrafter"/>
</dbReference>
<dbReference type="Pfam" id="PF13855">
    <property type="entry name" value="LRR_8"/>
    <property type="match status" value="1"/>
</dbReference>
<evidence type="ECO:0000256" key="3">
    <source>
        <dbReference type="SAM" id="MobiDB-lite"/>
    </source>
</evidence>
<proteinExistence type="predicted"/>
<dbReference type="PANTHER" id="PTHR48051:SF21">
    <property type="entry name" value="CALPONIN-HOMOLOGY (CH) DOMAIN-CONTAINING PROTEIN"/>
    <property type="match status" value="1"/>
</dbReference>
<protein>
    <recommendedName>
        <fullName evidence="7">Calponin-homology (CH) domain-containing protein</fullName>
    </recommendedName>
</protein>
<evidence type="ECO:0000256" key="2">
    <source>
        <dbReference type="ARBA" id="ARBA00022737"/>
    </source>
</evidence>
<feature type="non-terminal residue" evidence="5">
    <location>
        <position position="1"/>
    </location>
</feature>
<dbReference type="AlphaFoldDB" id="A0A016WH03"/>
<organism evidence="5 6">
    <name type="scientific">Ancylostoma ceylanicum</name>
    <dbReference type="NCBI Taxonomy" id="53326"/>
    <lineage>
        <taxon>Eukaryota</taxon>
        <taxon>Metazoa</taxon>
        <taxon>Ecdysozoa</taxon>
        <taxon>Nematoda</taxon>
        <taxon>Chromadorea</taxon>
        <taxon>Rhabditida</taxon>
        <taxon>Rhabditina</taxon>
        <taxon>Rhabditomorpha</taxon>
        <taxon>Strongyloidea</taxon>
        <taxon>Ancylostomatidae</taxon>
        <taxon>Ancylostomatinae</taxon>
        <taxon>Ancylostoma</taxon>
    </lineage>
</organism>
<dbReference type="PRINTS" id="PR00019">
    <property type="entry name" value="LEURICHRPT"/>
</dbReference>
<reference evidence="6" key="1">
    <citation type="journal article" date="2015" name="Nat. Genet.">
        <title>The genome and transcriptome of the zoonotic hookworm Ancylostoma ceylanicum identify infection-specific gene families.</title>
        <authorList>
            <person name="Schwarz E.M."/>
            <person name="Hu Y."/>
            <person name="Antoshechkin I."/>
            <person name="Miller M.M."/>
            <person name="Sternberg P.W."/>
            <person name="Aroian R.V."/>
        </authorList>
    </citation>
    <scope>NUCLEOTIDE SEQUENCE</scope>
    <source>
        <strain evidence="6">HY135</strain>
    </source>
</reference>
<feature type="compositionally biased region" description="Polar residues" evidence="3">
    <location>
        <begin position="548"/>
        <end position="581"/>
    </location>
</feature>
<dbReference type="InterPro" id="IPR032675">
    <property type="entry name" value="LRR_dom_sf"/>
</dbReference>
<dbReference type="InterPro" id="IPR050216">
    <property type="entry name" value="LRR_domain-containing"/>
</dbReference>
<dbReference type="Pfam" id="PF00560">
    <property type="entry name" value="LRR_1"/>
    <property type="match status" value="1"/>
</dbReference>
<dbReference type="PROSITE" id="PS51450">
    <property type="entry name" value="LRR"/>
    <property type="match status" value="3"/>
</dbReference>
<dbReference type="SUPFAM" id="SSF52058">
    <property type="entry name" value="L domain-like"/>
    <property type="match status" value="1"/>
</dbReference>
<dbReference type="Gene3D" id="1.10.418.10">
    <property type="entry name" value="Calponin-like domain"/>
    <property type="match status" value="1"/>
</dbReference>
<keyword evidence="2" id="KW-0677">Repeat</keyword>
<feature type="compositionally biased region" description="Polar residues" evidence="3">
    <location>
        <begin position="515"/>
        <end position="525"/>
    </location>
</feature>
<gene>
    <name evidence="5" type="primary">Acey_s0678.g1447</name>
    <name evidence="5" type="ORF">Y032_0678g1447</name>
</gene>
<feature type="region of interest" description="Disordered" evidence="3">
    <location>
        <begin position="499"/>
        <end position="617"/>
    </location>
</feature>
<evidence type="ECO:0000313" key="6">
    <source>
        <dbReference type="Proteomes" id="UP000024635"/>
    </source>
</evidence>
<dbReference type="Proteomes" id="UP000024635">
    <property type="component" value="Unassembled WGS sequence"/>
</dbReference>
<evidence type="ECO:0000313" key="5">
    <source>
        <dbReference type="EMBL" id="EYC39064.1"/>
    </source>
</evidence>
<comment type="caution">
    <text evidence="5">The sequence shown here is derived from an EMBL/GenBank/DDBJ whole genome shotgun (WGS) entry which is preliminary data.</text>
</comment>
<dbReference type="PANTHER" id="PTHR48051">
    <property type="match status" value="1"/>
</dbReference>
<evidence type="ECO:0000256" key="4">
    <source>
        <dbReference type="SAM" id="Phobius"/>
    </source>
</evidence>
<dbReference type="Gene3D" id="3.80.10.10">
    <property type="entry name" value="Ribonuclease Inhibitor"/>
    <property type="match status" value="1"/>
</dbReference>
<keyword evidence="4" id="KW-0812">Transmembrane</keyword>
<dbReference type="InterPro" id="IPR003591">
    <property type="entry name" value="Leu-rich_rpt_typical-subtyp"/>
</dbReference>
<dbReference type="EMBL" id="JARK01000278">
    <property type="protein sequence ID" value="EYC39064.1"/>
    <property type="molecule type" value="Genomic_DNA"/>
</dbReference>
<feature type="transmembrane region" description="Helical" evidence="4">
    <location>
        <begin position="772"/>
        <end position="798"/>
    </location>
</feature>
<dbReference type="InterPro" id="IPR036872">
    <property type="entry name" value="CH_dom_sf"/>
</dbReference>
<keyword evidence="4" id="KW-1133">Transmembrane helix</keyword>
<feature type="transmembrane region" description="Helical" evidence="4">
    <location>
        <begin position="737"/>
        <end position="760"/>
    </location>
</feature>
<keyword evidence="4" id="KW-0472">Membrane</keyword>
<name>A0A016WH03_9BILA</name>
<dbReference type="OrthoDB" id="660555at2759"/>
<keyword evidence="6" id="KW-1185">Reference proteome</keyword>